<organism evidence="1">
    <name type="scientific">mine drainage metagenome</name>
    <dbReference type="NCBI Taxonomy" id="410659"/>
    <lineage>
        <taxon>unclassified sequences</taxon>
        <taxon>metagenomes</taxon>
        <taxon>ecological metagenomes</taxon>
    </lineage>
</organism>
<proteinExistence type="predicted"/>
<evidence type="ECO:0000313" key="1">
    <source>
        <dbReference type="EMBL" id="OIQ69646.1"/>
    </source>
</evidence>
<name>A0A1J5PE63_9ZZZZ</name>
<dbReference type="EMBL" id="MLJW01004608">
    <property type="protein sequence ID" value="OIQ69646.1"/>
    <property type="molecule type" value="Genomic_DNA"/>
</dbReference>
<sequence length="199" mass="22594">MAAQKLDETKITKALECARKKGSLIEDDYFDAYSALLDFFNKLDLQNEQNVIGAAHAVYGWMPTILKKETKTKELMEFVGDLRKIEKGCNQKKIALSQLKNQIAITKAINGSIVGTSKFLHFVEPKVFPIWDSNVARAFDVPTKINDQATYLAYCEVIHLYLDKNRDLNWPKALPDGISKIRKIELCLYAYGKSLKSKT</sequence>
<dbReference type="AlphaFoldDB" id="A0A1J5PE63"/>
<protein>
    <submittedName>
        <fullName evidence="1">Uncharacterized protein</fullName>
    </submittedName>
</protein>
<reference evidence="1" key="1">
    <citation type="submission" date="2016-10" db="EMBL/GenBank/DDBJ databases">
        <title>Sequence of Gallionella enrichment culture.</title>
        <authorList>
            <person name="Poehlein A."/>
            <person name="Muehling M."/>
            <person name="Daniel R."/>
        </authorList>
    </citation>
    <scope>NUCLEOTIDE SEQUENCE</scope>
</reference>
<gene>
    <name evidence="1" type="ORF">GALL_487500</name>
</gene>
<accession>A0A1J5PE63</accession>
<comment type="caution">
    <text evidence="1">The sequence shown here is derived from an EMBL/GenBank/DDBJ whole genome shotgun (WGS) entry which is preliminary data.</text>
</comment>